<reference evidence="2" key="1">
    <citation type="submission" date="2021-12" db="EMBL/GenBank/DDBJ databases">
        <authorList>
            <person name="Rodrigo-Torres L."/>
            <person name="Arahal R. D."/>
            <person name="Lucena T."/>
        </authorList>
    </citation>
    <scope>NUCLEOTIDE SEQUENCE</scope>
    <source>
        <strain evidence="2">CECT 8226</strain>
    </source>
</reference>
<dbReference type="SUPFAM" id="SSF53756">
    <property type="entry name" value="UDP-Glycosyltransferase/glycogen phosphorylase"/>
    <property type="match status" value="1"/>
</dbReference>
<name>A0ABN8DPF2_9VIBR</name>
<proteinExistence type="predicted"/>
<dbReference type="CDD" id="cd03801">
    <property type="entry name" value="GT4_PimA-like"/>
    <property type="match status" value="1"/>
</dbReference>
<evidence type="ECO:0000313" key="2">
    <source>
        <dbReference type="EMBL" id="CAH0529963.1"/>
    </source>
</evidence>
<evidence type="ECO:0000313" key="3">
    <source>
        <dbReference type="Proteomes" id="UP000838160"/>
    </source>
</evidence>
<comment type="caution">
    <text evidence="2">The sequence shown here is derived from an EMBL/GenBank/DDBJ whole genome shotgun (WGS) entry which is preliminary data.</text>
</comment>
<protein>
    <recommendedName>
        <fullName evidence="1">Glycosyltransferase subfamily 4-like N-terminal domain-containing protein</fullName>
    </recommendedName>
</protein>
<dbReference type="Pfam" id="PF13692">
    <property type="entry name" value="Glyco_trans_1_4"/>
    <property type="match status" value="1"/>
</dbReference>
<dbReference type="Proteomes" id="UP000838160">
    <property type="component" value="Unassembled WGS sequence"/>
</dbReference>
<dbReference type="InterPro" id="IPR028098">
    <property type="entry name" value="Glyco_trans_4-like_N"/>
</dbReference>
<feature type="domain" description="Glycosyltransferase subfamily 4-like N-terminal" evidence="1">
    <location>
        <begin position="14"/>
        <end position="169"/>
    </location>
</feature>
<organism evidence="2 3">
    <name type="scientific">Vibrio hippocampi</name>
    <dbReference type="NCBI Taxonomy" id="654686"/>
    <lineage>
        <taxon>Bacteria</taxon>
        <taxon>Pseudomonadati</taxon>
        <taxon>Pseudomonadota</taxon>
        <taxon>Gammaproteobacteria</taxon>
        <taxon>Vibrionales</taxon>
        <taxon>Vibrionaceae</taxon>
        <taxon>Vibrio</taxon>
    </lineage>
</organism>
<dbReference type="Pfam" id="PF13439">
    <property type="entry name" value="Glyco_transf_4"/>
    <property type="match status" value="1"/>
</dbReference>
<keyword evidence="3" id="KW-1185">Reference proteome</keyword>
<sequence length="363" mass="40687">MSKWVWLLTDSKGFGGIESHILALASGLLSHEIKVRVILLSDYDHQSLLIPQLERQCIPYTALNRQYSSEDSKQDATKKYAKSNLLGRLAQLWQQTKDKPDVIHSHGYKASLLIRAAKALSIVPKDLVVATTFHAGETPTGRVRFYDWLDRYTAFLSPIRIAVSRPIQNKIPVTSQRVNNFVADAPLSKGEKIAFVGRLSHEKGPDRYLQLAQQIPHCEFHLFGSGPMEEVLEGEATHNVQFHGHQVDMEPVWAQIGLLVLTSRFEGLPMSALEAMVRGIPVISFAVGEIPSLIVNGKNGWIVDDIPTMAIQIEAYLNSSASERQAIKQYARTTIIDHYSYQAVIPQLLQLYFGRLDPAPRLQ</sequence>
<dbReference type="RefSeq" id="WP_237486487.1">
    <property type="nucleotide sequence ID" value="NZ_CAKLCM010000003.1"/>
</dbReference>
<dbReference type="PANTHER" id="PTHR12526">
    <property type="entry name" value="GLYCOSYLTRANSFERASE"/>
    <property type="match status" value="1"/>
</dbReference>
<gene>
    <name evidence="2" type="ORF">VHP8226_03689</name>
</gene>
<accession>A0ABN8DPF2</accession>
<evidence type="ECO:0000259" key="1">
    <source>
        <dbReference type="Pfam" id="PF13439"/>
    </source>
</evidence>
<dbReference type="EMBL" id="CAKLCM010000003">
    <property type="protein sequence ID" value="CAH0529963.1"/>
    <property type="molecule type" value="Genomic_DNA"/>
</dbReference>
<dbReference type="Gene3D" id="3.40.50.2000">
    <property type="entry name" value="Glycogen Phosphorylase B"/>
    <property type="match status" value="2"/>
</dbReference>